<gene>
    <name evidence="1" type="ORF">GCM10007387_22010</name>
</gene>
<sequence length="71" mass="7873">MDQLFAADHVDRRRAVRHRARFAADPGRHHHVLDLAKVLRPRRAATGQPGGKQGKVKGGLLVGSMHALFLF</sequence>
<protein>
    <submittedName>
        <fullName evidence="1">Uncharacterized protein</fullName>
    </submittedName>
</protein>
<dbReference type="Proteomes" id="UP000628442">
    <property type="component" value="Unassembled WGS sequence"/>
</dbReference>
<name>A0AA87XWX2_9BURK</name>
<proteinExistence type="predicted"/>
<comment type="caution">
    <text evidence="1">The sequence shown here is derived from an EMBL/GenBank/DDBJ whole genome shotgun (WGS) entry which is preliminary data.</text>
</comment>
<accession>A0AA87XWX2</accession>
<reference evidence="1" key="1">
    <citation type="journal article" date="2014" name="Int. J. Syst. Evol. Microbiol.">
        <title>Complete genome sequence of Corynebacterium casei LMG S-19264T (=DSM 44701T), isolated from a smear-ripened cheese.</title>
        <authorList>
            <consortium name="US DOE Joint Genome Institute (JGI-PGF)"/>
            <person name="Walter F."/>
            <person name="Albersmeier A."/>
            <person name="Kalinowski J."/>
            <person name="Ruckert C."/>
        </authorList>
    </citation>
    <scope>NUCLEOTIDE SEQUENCE</scope>
    <source>
        <strain evidence="1">KCTC 12343</strain>
    </source>
</reference>
<reference evidence="1" key="2">
    <citation type="submission" date="2022-12" db="EMBL/GenBank/DDBJ databases">
        <authorList>
            <person name="Sun Q."/>
            <person name="Kim S."/>
        </authorList>
    </citation>
    <scope>NUCLEOTIDE SEQUENCE</scope>
    <source>
        <strain evidence="1">KCTC 12343</strain>
    </source>
</reference>
<organism evidence="1 2">
    <name type="scientific">Pseudoduganella albidiflava</name>
    <dbReference type="NCBI Taxonomy" id="321983"/>
    <lineage>
        <taxon>Bacteria</taxon>
        <taxon>Pseudomonadati</taxon>
        <taxon>Pseudomonadota</taxon>
        <taxon>Betaproteobacteria</taxon>
        <taxon>Burkholderiales</taxon>
        <taxon>Oxalobacteraceae</taxon>
        <taxon>Telluria group</taxon>
        <taxon>Pseudoduganella</taxon>
    </lineage>
</organism>
<evidence type="ECO:0000313" key="1">
    <source>
        <dbReference type="EMBL" id="GGY39592.1"/>
    </source>
</evidence>
<dbReference type="AlphaFoldDB" id="A0AA87XWX2"/>
<evidence type="ECO:0000313" key="2">
    <source>
        <dbReference type="Proteomes" id="UP000628442"/>
    </source>
</evidence>
<dbReference type="EMBL" id="BMWV01000004">
    <property type="protein sequence ID" value="GGY39592.1"/>
    <property type="molecule type" value="Genomic_DNA"/>
</dbReference>